<accession>A0A3P8JVX9</accession>
<dbReference type="Proteomes" id="UP000271626">
    <property type="component" value="Chromosome"/>
</dbReference>
<dbReference type="RefSeq" id="WP_126194453.1">
    <property type="nucleotide sequence ID" value="NZ_CP085954.1"/>
</dbReference>
<proteinExistence type="predicted"/>
<organism evidence="1 2">
    <name type="scientific">Tsukamurella paurometabola</name>
    <name type="common">Corynebacterium paurometabolum</name>
    <dbReference type="NCBI Taxonomy" id="2061"/>
    <lineage>
        <taxon>Bacteria</taxon>
        <taxon>Bacillati</taxon>
        <taxon>Actinomycetota</taxon>
        <taxon>Actinomycetes</taxon>
        <taxon>Mycobacteriales</taxon>
        <taxon>Tsukamurellaceae</taxon>
        <taxon>Tsukamurella</taxon>
    </lineage>
</organism>
<gene>
    <name evidence="1" type="ORF">NCTC10741_00099</name>
</gene>
<evidence type="ECO:0000313" key="2">
    <source>
        <dbReference type="Proteomes" id="UP000271626"/>
    </source>
</evidence>
<name>A0A3P8JVX9_TSUPA</name>
<reference evidence="1 2" key="1">
    <citation type="submission" date="2018-12" db="EMBL/GenBank/DDBJ databases">
        <authorList>
            <consortium name="Pathogen Informatics"/>
        </authorList>
    </citation>
    <scope>NUCLEOTIDE SEQUENCE [LARGE SCALE GENOMIC DNA]</scope>
    <source>
        <strain evidence="1 2">NCTC10741</strain>
    </source>
</reference>
<evidence type="ECO:0000313" key="1">
    <source>
        <dbReference type="EMBL" id="VDR37004.1"/>
    </source>
</evidence>
<protein>
    <submittedName>
        <fullName evidence="1">Uncharacterized protein</fullName>
    </submittedName>
</protein>
<dbReference type="AlphaFoldDB" id="A0A3P8JVX9"/>
<dbReference type="EMBL" id="LR131273">
    <property type="protein sequence ID" value="VDR37004.1"/>
    <property type="molecule type" value="Genomic_DNA"/>
</dbReference>
<sequence>MLDVYGRLAMQTAVAKVVKGEVDATRALAAASLQPGDRRAARHDGVKLGAVTLTDPSWQAAVTDRARALLQGAAMPELGGAA</sequence>